<dbReference type="GO" id="GO:0005506">
    <property type="term" value="F:iron ion binding"/>
    <property type="evidence" value="ECO:0007669"/>
    <property type="project" value="InterPro"/>
</dbReference>
<dbReference type="GO" id="GO:0020037">
    <property type="term" value="F:heme binding"/>
    <property type="evidence" value="ECO:0007669"/>
    <property type="project" value="InterPro"/>
</dbReference>
<protein>
    <submittedName>
        <fullName evidence="10">C-type cytochrome</fullName>
    </submittedName>
</protein>
<gene>
    <name evidence="10" type="ORF">QQ91_014275</name>
</gene>
<dbReference type="PANTHER" id="PTHR34688">
    <property type="entry name" value="CYTOCHROME C6, CHLOROPLASTIC"/>
    <property type="match status" value="1"/>
</dbReference>
<comment type="subcellular location">
    <subcellularLocation>
        <location evidence="1">Cellular thylakoid lumen</location>
    </subcellularLocation>
</comment>
<keyword evidence="5" id="KW-0349">Heme</keyword>
<keyword evidence="8" id="KW-0408">Iron</keyword>
<name>A0A0C1V7D4_9CYAN</name>
<dbReference type="SUPFAM" id="SSF46626">
    <property type="entry name" value="Cytochrome c"/>
    <property type="match status" value="1"/>
</dbReference>
<dbReference type="GO" id="GO:0015979">
    <property type="term" value="P:photosynthesis"/>
    <property type="evidence" value="ECO:0007669"/>
    <property type="project" value="UniProtKB-KW"/>
</dbReference>
<reference evidence="10" key="2">
    <citation type="journal article" date="2015" name="Genome Announc.">
        <title>Draft Genome Sequence of Filamentous Marine Cyanobacterium Lyngbya confervoides Strain BDU141951.</title>
        <authorList>
            <person name="Chandrababunaidu M.M."/>
            <person name="Sen D."/>
            <person name="Tripathy S."/>
        </authorList>
    </citation>
    <scope>NUCLEOTIDE SEQUENCE</scope>
    <source>
        <strain evidence="10">BDU141951</strain>
    </source>
</reference>
<keyword evidence="9" id="KW-0793">Thylakoid</keyword>
<dbReference type="EMBL" id="JTHE02000003">
    <property type="protein sequence ID" value="NEV68277.1"/>
    <property type="molecule type" value="Genomic_DNA"/>
</dbReference>
<dbReference type="PANTHER" id="PTHR34688:SF2">
    <property type="entry name" value="CYTOCHROME C6, CHLOROPLASTIC"/>
    <property type="match status" value="1"/>
</dbReference>
<evidence type="ECO:0000256" key="2">
    <source>
        <dbReference type="ARBA" id="ARBA00009650"/>
    </source>
</evidence>
<evidence type="ECO:0000256" key="3">
    <source>
        <dbReference type="ARBA" id="ARBA00022448"/>
    </source>
</evidence>
<comment type="caution">
    <text evidence="10">The sequence shown here is derived from an EMBL/GenBank/DDBJ whole genome shotgun (WGS) entry which is preliminary data.</text>
</comment>
<evidence type="ECO:0000256" key="1">
    <source>
        <dbReference type="ARBA" id="ARBA00004518"/>
    </source>
</evidence>
<dbReference type="PROSITE" id="PS51007">
    <property type="entry name" value="CYTC"/>
    <property type="match status" value="1"/>
</dbReference>
<evidence type="ECO:0000256" key="9">
    <source>
        <dbReference type="ARBA" id="ARBA00023078"/>
    </source>
</evidence>
<dbReference type="GO" id="GO:0009055">
    <property type="term" value="F:electron transfer activity"/>
    <property type="evidence" value="ECO:0007669"/>
    <property type="project" value="InterPro"/>
</dbReference>
<dbReference type="InterPro" id="IPR023655">
    <property type="entry name" value="Cyt_C6"/>
</dbReference>
<reference evidence="10" key="3">
    <citation type="submission" date="2020-02" db="EMBL/GenBank/DDBJ databases">
        <authorList>
            <person name="Sarangi A.N."/>
            <person name="Ghosh S."/>
            <person name="Mukherjee M."/>
            <person name="Tripathy S."/>
        </authorList>
    </citation>
    <scope>NUCLEOTIDE SEQUENCE</scope>
    <source>
        <strain evidence="10">BDU141951</strain>
    </source>
</reference>
<evidence type="ECO:0000256" key="6">
    <source>
        <dbReference type="ARBA" id="ARBA00022723"/>
    </source>
</evidence>
<evidence type="ECO:0000256" key="4">
    <source>
        <dbReference type="ARBA" id="ARBA00022531"/>
    </source>
</evidence>
<organism evidence="10">
    <name type="scientific">Lyngbya confervoides BDU141951</name>
    <dbReference type="NCBI Taxonomy" id="1574623"/>
    <lineage>
        <taxon>Bacteria</taxon>
        <taxon>Bacillati</taxon>
        <taxon>Cyanobacteriota</taxon>
        <taxon>Cyanophyceae</taxon>
        <taxon>Oscillatoriophycideae</taxon>
        <taxon>Oscillatoriales</taxon>
        <taxon>Microcoleaceae</taxon>
        <taxon>Lyngbya</taxon>
    </lineage>
</organism>
<keyword evidence="7" id="KW-0249">Electron transport</keyword>
<accession>A0A0C1V7D4</accession>
<evidence type="ECO:0000256" key="5">
    <source>
        <dbReference type="ARBA" id="ARBA00022617"/>
    </source>
</evidence>
<dbReference type="AlphaFoldDB" id="A0A0C1V7D4"/>
<evidence type="ECO:0000256" key="7">
    <source>
        <dbReference type="ARBA" id="ARBA00022982"/>
    </source>
</evidence>
<evidence type="ECO:0000256" key="8">
    <source>
        <dbReference type="ARBA" id="ARBA00023004"/>
    </source>
</evidence>
<dbReference type="Pfam" id="PF13442">
    <property type="entry name" value="Cytochrome_CBB3"/>
    <property type="match status" value="1"/>
</dbReference>
<evidence type="ECO:0000313" key="10">
    <source>
        <dbReference type="EMBL" id="NEV68277.1"/>
    </source>
</evidence>
<proteinExistence type="inferred from homology"/>
<keyword evidence="6" id="KW-0479">Metal-binding</keyword>
<dbReference type="Gene3D" id="1.10.760.10">
    <property type="entry name" value="Cytochrome c-like domain"/>
    <property type="match status" value="1"/>
</dbReference>
<dbReference type="InterPro" id="IPR036909">
    <property type="entry name" value="Cyt_c-like_dom_sf"/>
</dbReference>
<comment type="similarity">
    <text evidence="2">Belongs to the cytochrome c family. PetJ subfamily.</text>
</comment>
<keyword evidence="4" id="KW-0602">Photosynthesis</keyword>
<dbReference type="PRINTS" id="PR00605">
    <property type="entry name" value="CYTCHROMECIC"/>
</dbReference>
<dbReference type="InterPro" id="IPR008168">
    <property type="entry name" value="Cyt_C_IC"/>
</dbReference>
<sequence length="120" mass="13038">MMVRSLLKFGLCLLAVLCSGLLWLPLGATAGDLQEPEASAPALFETHCAGCHVGGGNIVRRRKTLKQRALERNGVDSVAAIANLITNGKGIMSAYRDRLTAAEIDQLAQYVWQQAQDDWQ</sequence>
<dbReference type="InterPro" id="IPR009056">
    <property type="entry name" value="Cyt_c-like_dom"/>
</dbReference>
<reference evidence="10" key="1">
    <citation type="submission" date="2014-11" db="EMBL/GenBank/DDBJ databases">
        <authorList>
            <person name="Malar M.C."/>
            <person name="Sen D."/>
            <person name="Tripathy S."/>
        </authorList>
    </citation>
    <scope>NUCLEOTIDE SEQUENCE</scope>
    <source>
        <strain evidence="10">BDU141951</strain>
    </source>
</reference>
<dbReference type="GO" id="GO:0031979">
    <property type="term" value="C:plasma membrane-derived thylakoid lumen"/>
    <property type="evidence" value="ECO:0007669"/>
    <property type="project" value="UniProtKB-SubCell"/>
</dbReference>
<keyword evidence="3" id="KW-0813">Transport</keyword>